<dbReference type="AlphaFoldDB" id="A0A816PR25"/>
<dbReference type="PANTHER" id="PTHR31389:SF4">
    <property type="entry name" value="LD39211P"/>
    <property type="match status" value="1"/>
</dbReference>
<keyword evidence="2" id="KW-0812">Transmembrane</keyword>
<evidence type="ECO:0000313" key="4">
    <source>
        <dbReference type="Proteomes" id="UP000663824"/>
    </source>
</evidence>
<reference evidence="3" key="1">
    <citation type="submission" date="2021-02" db="EMBL/GenBank/DDBJ databases">
        <authorList>
            <person name="Nowell W R."/>
        </authorList>
    </citation>
    <scope>NUCLEOTIDE SEQUENCE</scope>
</reference>
<comment type="caution">
    <text evidence="3">The sequence shown here is derived from an EMBL/GenBank/DDBJ whole genome shotgun (WGS) entry which is preliminary data.</text>
</comment>
<dbReference type="PANTHER" id="PTHR31389">
    <property type="entry name" value="LD39211P"/>
    <property type="match status" value="1"/>
</dbReference>
<keyword evidence="2" id="KW-1133">Transmembrane helix</keyword>
<feature type="region of interest" description="Disordered" evidence="1">
    <location>
        <begin position="51"/>
        <end position="75"/>
    </location>
</feature>
<evidence type="ECO:0000256" key="2">
    <source>
        <dbReference type="SAM" id="Phobius"/>
    </source>
</evidence>
<dbReference type="Proteomes" id="UP000663824">
    <property type="component" value="Unassembled WGS sequence"/>
</dbReference>
<keyword evidence="2" id="KW-0472">Membrane</keyword>
<feature type="transmembrane region" description="Helical" evidence="2">
    <location>
        <begin position="27"/>
        <end position="45"/>
    </location>
</feature>
<proteinExistence type="predicted"/>
<organism evidence="3 4">
    <name type="scientific">Rotaria magnacalcarata</name>
    <dbReference type="NCBI Taxonomy" id="392030"/>
    <lineage>
        <taxon>Eukaryota</taxon>
        <taxon>Metazoa</taxon>
        <taxon>Spiralia</taxon>
        <taxon>Gnathifera</taxon>
        <taxon>Rotifera</taxon>
        <taxon>Eurotatoria</taxon>
        <taxon>Bdelloidea</taxon>
        <taxon>Philodinida</taxon>
        <taxon>Philodinidae</taxon>
        <taxon>Rotaria</taxon>
    </lineage>
</organism>
<gene>
    <name evidence="3" type="ORF">MBJ925_LOCUS13103</name>
</gene>
<accession>A0A816PR25</accession>
<evidence type="ECO:0000256" key="1">
    <source>
        <dbReference type="SAM" id="MobiDB-lite"/>
    </source>
</evidence>
<dbReference type="EMBL" id="CAJNRE010005939">
    <property type="protein sequence ID" value="CAF2051448.1"/>
    <property type="molecule type" value="Genomic_DNA"/>
</dbReference>
<name>A0A816PR25_9BILA</name>
<sequence>MRPKIRVGQQPVIWRLCLLRLRKFIRLRYLLCIFLLLIIITYVRLNNSEDSYQRKPNRDKLTDSENKISPHEENINNDKDHHLVDKCNFDTTESILRYKSLKASNGDTNDNRAKPTTQRLHSLFSILISTEEKYRKVLEYLGVFRFTDLYNTLIPFANNTQRLHDIYCHFQRYITISDNGHIDIAPNFIDYLKQVSNYLSDGFTSEHPLWTKTPINDLKKPVIILGANSRFYDTFQASMRTVNQYFSNSTVAIYDLGFDGNQLNMIKENCERCIIIGFPFGEIESVAPHVRLLSNFAWKPIIVQDAIESVAPHVRLLSNFAWKPIIVQDAVRRFGTIIYGDTSVRYLTSNFDRIIIDNLIRGFACRELPDHYLSCYTLGGTFSWFNETSSAFDDIYIAEAGFVAVTDNFLSRLVLKTWVTCALDGNCIAPSNSRTQCKRLLGAGSGTHRYDQSAMVAVLSFYFFQSSRKSDRTEPAPYDMFSSIQKKVAEVRRFEGDHSYFTQRRKVEPQQNKIAPIIHR</sequence>
<evidence type="ECO:0000313" key="3">
    <source>
        <dbReference type="EMBL" id="CAF2051448.1"/>
    </source>
</evidence>
<protein>
    <submittedName>
        <fullName evidence="3">Uncharacterized protein</fullName>
    </submittedName>
</protein>